<sequence length="128" mass="13375">MLGKDAVTGDGLRHEIVAAAIRYYAAHPRERAGIGSTEGHQRMLAAIGVEPPAAPGDRPTTGRRLALLVGATVLAIPCLTLIEVGGDDLFGADSAAGMAVHLVVVMVVSIIAALLRDGIGRYRQGRRR</sequence>
<feature type="transmembrane region" description="Helical" evidence="1">
    <location>
        <begin position="98"/>
        <end position="119"/>
    </location>
</feature>
<gene>
    <name evidence="2" type="ORF">SAMN06264365_107154</name>
</gene>
<keyword evidence="1" id="KW-0472">Membrane</keyword>
<dbReference type="RefSeq" id="WP_089294727.1">
    <property type="nucleotide sequence ID" value="NZ_BOMU01000046.1"/>
</dbReference>
<keyword evidence="1" id="KW-1133">Transmembrane helix</keyword>
<keyword evidence="3" id="KW-1185">Reference proteome</keyword>
<feature type="transmembrane region" description="Helical" evidence="1">
    <location>
        <begin position="65"/>
        <end position="86"/>
    </location>
</feature>
<protein>
    <submittedName>
        <fullName evidence="2">Uncharacterized protein</fullName>
    </submittedName>
</protein>
<dbReference type="EMBL" id="FZNR01000007">
    <property type="protein sequence ID" value="SNR92035.1"/>
    <property type="molecule type" value="Genomic_DNA"/>
</dbReference>
<evidence type="ECO:0000256" key="1">
    <source>
        <dbReference type="SAM" id="Phobius"/>
    </source>
</evidence>
<reference evidence="2 3" key="1">
    <citation type="submission" date="2017-06" db="EMBL/GenBank/DDBJ databases">
        <authorList>
            <person name="Kim H.J."/>
            <person name="Triplett B.A."/>
        </authorList>
    </citation>
    <scope>NUCLEOTIDE SEQUENCE [LARGE SCALE GENOMIC DNA]</scope>
    <source>
        <strain evidence="2 3">DSM 43151</strain>
    </source>
</reference>
<proteinExistence type="predicted"/>
<dbReference type="Proteomes" id="UP000198415">
    <property type="component" value="Unassembled WGS sequence"/>
</dbReference>
<name>A0A239A8S8_9ACTN</name>
<accession>A0A239A8S8</accession>
<dbReference type="AlphaFoldDB" id="A0A239A8S8"/>
<keyword evidence="1" id="KW-0812">Transmembrane</keyword>
<evidence type="ECO:0000313" key="3">
    <source>
        <dbReference type="Proteomes" id="UP000198415"/>
    </source>
</evidence>
<organism evidence="2 3">
    <name type="scientific">Actinoplanes regularis</name>
    <dbReference type="NCBI Taxonomy" id="52697"/>
    <lineage>
        <taxon>Bacteria</taxon>
        <taxon>Bacillati</taxon>
        <taxon>Actinomycetota</taxon>
        <taxon>Actinomycetes</taxon>
        <taxon>Micromonosporales</taxon>
        <taxon>Micromonosporaceae</taxon>
        <taxon>Actinoplanes</taxon>
    </lineage>
</organism>
<evidence type="ECO:0000313" key="2">
    <source>
        <dbReference type="EMBL" id="SNR92035.1"/>
    </source>
</evidence>